<proteinExistence type="predicted"/>
<gene>
    <name evidence="1" type="ORF">BABA_22438</name>
</gene>
<dbReference type="PATRIC" id="fig|1117379.3.peg.4654"/>
<evidence type="ECO:0000313" key="2">
    <source>
        <dbReference type="Proteomes" id="UP000006316"/>
    </source>
</evidence>
<organism evidence="1 2">
    <name type="scientific">Neobacillus bataviensis LMG 21833</name>
    <dbReference type="NCBI Taxonomy" id="1117379"/>
    <lineage>
        <taxon>Bacteria</taxon>
        <taxon>Bacillati</taxon>
        <taxon>Bacillota</taxon>
        <taxon>Bacilli</taxon>
        <taxon>Bacillales</taxon>
        <taxon>Bacillaceae</taxon>
        <taxon>Neobacillus</taxon>
    </lineage>
</organism>
<dbReference type="RefSeq" id="WP_007087479.1">
    <property type="nucleotide sequence ID" value="NZ_AJLS01000140.1"/>
</dbReference>
<dbReference type="STRING" id="1117379.BABA_22438"/>
<dbReference type="Proteomes" id="UP000006316">
    <property type="component" value="Unassembled WGS sequence"/>
</dbReference>
<accession>K6CX67</accession>
<keyword evidence="2" id="KW-1185">Reference proteome</keyword>
<protein>
    <submittedName>
        <fullName evidence="1">Uncharacterized protein</fullName>
    </submittedName>
</protein>
<sequence>MEDSNVVLSAPLQQLKGEHVSLRADMDIFYEITEEIVFDSDPVVVQQFAKLYERISSSPAKPQTPVSI</sequence>
<name>K6CX67_9BACI</name>
<dbReference type="EMBL" id="AJLS01000140">
    <property type="protein sequence ID" value="EKN64832.1"/>
    <property type="molecule type" value="Genomic_DNA"/>
</dbReference>
<dbReference type="OrthoDB" id="9792554at2"/>
<comment type="caution">
    <text evidence="1">The sequence shown here is derived from an EMBL/GenBank/DDBJ whole genome shotgun (WGS) entry which is preliminary data.</text>
</comment>
<evidence type="ECO:0000313" key="1">
    <source>
        <dbReference type="EMBL" id="EKN64832.1"/>
    </source>
</evidence>
<reference evidence="1 2" key="1">
    <citation type="journal article" date="2012" name="Front. Microbiol.">
        <title>Redundancy and modularity in membrane-associated dissimilatory nitrate reduction in Bacillus.</title>
        <authorList>
            <person name="Heylen K."/>
            <person name="Keltjens J."/>
        </authorList>
    </citation>
    <scope>NUCLEOTIDE SEQUENCE [LARGE SCALE GENOMIC DNA]</scope>
    <source>
        <strain evidence="2">LMG 21833T</strain>
    </source>
</reference>
<dbReference type="AlphaFoldDB" id="K6CX67"/>